<feature type="repeat" description="ANK" evidence="3">
    <location>
        <begin position="885"/>
        <end position="917"/>
    </location>
</feature>
<evidence type="ECO:0000256" key="3">
    <source>
        <dbReference type="PROSITE-ProRule" id="PRU00023"/>
    </source>
</evidence>
<evidence type="ECO:0000256" key="2">
    <source>
        <dbReference type="ARBA" id="ARBA00023043"/>
    </source>
</evidence>
<dbReference type="PANTHER" id="PTHR24198:SF165">
    <property type="entry name" value="ANKYRIN REPEAT-CONTAINING PROTEIN-RELATED"/>
    <property type="match status" value="1"/>
</dbReference>
<feature type="repeat" description="ANK" evidence="3">
    <location>
        <begin position="616"/>
        <end position="648"/>
    </location>
</feature>
<keyword evidence="1" id="KW-0677">Repeat</keyword>
<dbReference type="EMBL" id="JAWRVE010000075">
    <property type="protein sequence ID" value="KAL1863032.1"/>
    <property type="molecule type" value="Genomic_DNA"/>
</dbReference>
<evidence type="ECO:0000256" key="1">
    <source>
        <dbReference type="ARBA" id="ARBA00022737"/>
    </source>
</evidence>
<sequence>MIVEHLEKEKLSVCVYVYFHEDDKSQPTLESLYANVLEQLIRRLNPGENVSEPLQRFYKQHEFRRTSPSPEEYLEILAIETRELPTVYLIVDGLDSHYNTRNPQIRHVFIKGARHLKNWNLLVTSRLGTFTKGRIESDYELVIKANANDIKLFVEMRIDEDTEMAHLTEQGVTIDHRFKKRILDTIVRKSQGVFLLAKMHMDCLASQKLLGDFKMMLGKLPESKEKTFDAALQRIQTQDDFGQKVALHCLTWLGFSMQPVTVEEVSHAFAVKEYPDSLNMEYLPSEDQLIASCAGVAVVESQTRLLRSAHDAVMDHVRRSGILPGNPHQDMALQCVAYLSFKELSNIDSSEADAAEKKQKYPLLEYAAENWFNHYHKAERSENLQSHVINFLQNSACVSVSFQIQEPTMTKGASGLHACAYLGAYDLAKKLLECGLSLDSATDDQQRPLHWAVQFGRLEVVRLFLKHKAPLDVQDNQGNTAMHVAVRLEQGGDEMVRLLIDAGSRVDLWNSQGFTPLRWCLKYALEEQATPLIQCKAELDTEDANGWTPLRWAAFYTCHQGFATIKLMVENGHNINHSGSKDGWTILRHAAQYGKESLTAFLLKTNVEVDLRDQEQGLTALRWAILHGHTSIAKLLLDSGADVNATCKDKLTPWIQAARNGNEQAVWLLLRHKPIINYQDKDGNTALHYAAKRRHKSLVWLLVEEGASLDVQDDKGRTALHKVVMHGDLSIAWYLIEKGANVDIADTEGRKPVHLAARQGLDRIVELLWEHGARLDDQDNHAFTPLHHAAIERHGSTVTYLIGKAVEPNSVDQANKTALHHVAFLGLDTIVQALLDGGAQAALQDSEGLTALHHAVRSEDTHEGHFTTILKLVKTGPCLDLQDKKGQTPLMYAAQRGNKIAAFCLRNSGADTIIQDARNWTARDHAANGQHTDLVYFL</sequence>
<accession>A0ABR3WJ71</accession>
<proteinExistence type="predicted"/>
<dbReference type="InterPro" id="IPR056884">
    <property type="entry name" value="NPHP3-like_N"/>
</dbReference>
<keyword evidence="2 3" id="KW-0040">ANK repeat</keyword>
<evidence type="ECO:0000313" key="5">
    <source>
        <dbReference type="EMBL" id="KAL1863032.1"/>
    </source>
</evidence>
<evidence type="ECO:0000259" key="4">
    <source>
        <dbReference type="Pfam" id="PF24883"/>
    </source>
</evidence>
<dbReference type="PROSITE" id="PS50297">
    <property type="entry name" value="ANK_REP_REGION"/>
    <property type="match status" value="6"/>
</dbReference>
<protein>
    <recommendedName>
        <fullName evidence="4">Nephrocystin 3-like N-terminal domain-containing protein</fullName>
    </recommendedName>
</protein>
<dbReference type="Pfam" id="PF24883">
    <property type="entry name" value="NPHP3_N"/>
    <property type="match status" value="1"/>
</dbReference>
<dbReference type="PANTHER" id="PTHR24198">
    <property type="entry name" value="ANKYRIN REPEAT AND PROTEIN KINASE DOMAIN-CONTAINING PROTEIN"/>
    <property type="match status" value="1"/>
</dbReference>
<evidence type="ECO:0000313" key="6">
    <source>
        <dbReference type="Proteomes" id="UP001583177"/>
    </source>
</evidence>
<dbReference type="Pfam" id="PF12796">
    <property type="entry name" value="Ank_2"/>
    <property type="match status" value="4"/>
</dbReference>
<reference evidence="5 6" key="1">
    <citation type="journal article" date="2024" name="IMA Fungus">
        <title>IMA Genome - F19 : A genome assembly and annotation guide to empower mycologists, including annotated draft genome sequences of Ceratocystis pirilliformis, Diaporthe australafricana, Fusarium ophioides, Paecilomyces lecythidis, and Sporothrix stenoceras.</title>
        <authorList>
            <person name="Aylward J."/>
            <person name="Wilson A.M."/>
            <person name="Visagie C.M."/>
            <person name="Spraker J."/>
            <person name="Barnes I."/>
            <person name="Buitendag C."/>
            <person name="Ceriani C."/>
            <person name="Del Mar Angel L."/>
            <person name="du Plessis D."/>
            <person name="Fuchs T."/>
            <person name="Gasser K."/>
            <person name="Kramer D."/>
            <person name="Li W."/>
            <person name="Munsamy K."/>
            <person name="Piso A."/>
            <person name="Price J.L."/>
            <person name="Sonnekus B."/>
            <person name="Thomas C."/>
            <person name="van der Nest A."/>
            <person name="van Dijk A."/>
            <person name="van Heerden A."/>
            <person name="van Vuuren N."/>
            <person name="Yilmaz N."/>
            <person name="Duong T.A."/>
            <person name="van der Merwe N.A."/>
            <person name="Wingfield M.J."/>
            <person name="Wingfield B.D."/>
        </authorList>
    </citation>
    <scope>NUCLEOTIDE SEQUENCE [LARGE SCALE GENOMIC DNA]</scope>
    <source>
        <strain evidence="5 6">CMW 18300</strain>
    </source>
</reference>
<dbReference type="Pfam" id="PF13637">
    <property type="entry name" value="Ank_4"/>
    <property type="match status" value="1"/>
</dbReference>
<feature type="repeat" description="ANK" evidence="3">
    <location>
        <begin position="814"/>
        <end position="846"/>
    </location>
</feature>
<dbReference type="Proteomes" id="UP001583177">
    <property type="component" value="Unassembled WGS sequence"/>
</dbReference>
<gene>
    <name evidence="5" type="ORF">Daus18300_008188</name>
</gene>
<feature type="repeat" description="ANK" evidence="3">
    <location>
        <begin position="682"/>
        <end position="714"/>
    </location>
</feature>
<feature type="repeat" description="ANK" evidence="3">
    <location>
        <begin position="582"/>
        <end position="614"/>
    </location>
</feature>
<dbReference type="PRINTS" id="PR01415">
    <property type="entry name" value="ANKYRIN"/>
</dbReference>
<feature type="domain" description="Nephrocystin 3-like N-terminal" evidence="4">
    <location>
        <begin position="2"/>
        <end position="126"/>
    </location>
</feature>
<feature type="repeat" description="ANK" evidence="3">
    <location>
        <begin position="444"/>
        <end position="476"/>
    </location>
</feature>
<comment type="caution">
    <text evidence="5">The sequence shown here is derived from an EMBL/GenBank/DDBJ whole genome shotgun (WGS) entry which is preliminary data.</text>
</comment>
<dbReference type="PROSITE" id="PS50088">
    <property type="entry name" value="ANK_REPEAT"/>
    <property type="match status" value="11"/>
</dbReference>
<dbReference type="SMART" id="SM00248">
    <property type="entry name" value="ANK"/>
    <property type="match status" value="15"/>
</dbReference>
<name>A0ABR3WJ71_9PEZI</name>
<organism evidence="5 6">
    <name type="scientific">Diaporthe australafricana</name>
    <dbReference type="NCBI Taxonomy" id="127596"/>
    <lineage>
        <taxon>Eukaryota</taxon>
        <taxon>Fungi</taxon>
        <taxon>Dikarya</taxon>
        <taxon>Ascomycota</taxon>
        <taxon>Pezizomycotina</taxon>
        <taxon>Sordariomycetes</taxon>
        <taxon>Sordariomycetidae</taxon>
        <taxon>Diaporthales</taxon>
        <taxon>Diaporthaceae</taxon>
        <taxon>Diaporthe</taxon>
    </lineage>
</organism>
<feature type="repeat" description="ANK" evidence="3">
    <location>
        <begin position="715"/>
        <end position="747"/>
    </location>
</feature>
<feature type="repeat" description="ANK" evidence="3">
    <location>
        <begin position="477"/>
        <end position="511"/>
    </location>
</feature>
<dbReference type="SUPFAM" id="SSF48403">
    <property type="entry name" value="Ankyrin repeat"/>
    <property type="match status" value="2"/>
</dbReference>
<feature type="repeat" description="ANK" evidence="3">
    <location>
        <begin position="748"/>
        <end position="780"/>
    </location>
</feature>
<keyword evidence="6" id="KW-1185">Reference proteome</keyword>
<feature type="repeat" description="ANK" evidence="3">
    <location>
        <begin position="411"/>
        <end position="443"/>
    </location>
</feature>
<feature type="repeat" description="ANK" evidence="3">
    <location>
        <begin position="781"/>
        <end position="813"/>
    </location>
</feature>
<dbReference type="InterPro" id="IPR036770">
    <property type="entry name" value="Ankyrin_rpt-contain_sf"/>
</dbReference>
<dbReference type="Gene3D" id="1.25.40.20">
    <property type="entry name" value="Ankyrin repeat-containing domain"/>
    <property type="match status" value="2"/>
</dbReference>
<dbReference type="InterPro" id="IPR002110">
    <property type="entry name" value="Ankyrin_rpt"/>
</dbReference>